<proteinExistence type="predicted"/>
<gene>
    <name evidence="1" type="ORF">GALL_503230</name>
</gene>
<dbReference type="EMBL" id="MLJW01005513">
    <property type="protein sequence ID" value="OIQ68089.1"/>
    <property type="molecule type" value="Genomic_DNA"/>
</dbReference>
<dbReference type="AlphaFoldDB" id="A0A1J5P907"/>
<accession>A0A1J5P907</accession>
<sequence length="30" mass="3327">MAFGIDEQHAVTITIQRHAKIRPELGHGSL</sequence>
<evidence type="ECO:0000313" key="1">
    <source>
        <dbReference type="EMBL" id="OIQ68089.1"/>
    </source>
</evidence>
<protein>
    <submittedName>
        <fullName evidence="1">Uncharacterized protein</fullName>
    </submittedName>
</protein>
<organism evidence="1">
    <name type="scientific">mine drainage metagenome</name>
    <dbReference type="NCBI Taxonomy" id="410659"/>
    <lineage>
        <taxon>unclassified sequences</taxon>
        <taxon>metagenomes</taxon>
        <taxon>ecological metagenomes</taxon>
    </lineage>
</organism>
<comment type="caution">
    <text evidence="1">The sequence shown here is derived from an EMBL/GenBank/DDBJ whole genome shotgun (WGS) entry which is preliminary data.</text>
</comment>
<reference evidence="1" key="1">
    <citation type="submission" date="2016-10" db="EMBL/GenBank/DDBJ databases">
        <title>Sequence of Gallionella enrichment culture.</title>
        <authorList>
            <person name="Poehlein A."/>
            <person name="Muehling M."/>
            <person name="Daniel R."/>
        </authorList>
    </citation>
    <scope>NUCLEOTIDE SEQUENCE</scope>
</reference>
<name>A0A1J5P907_9ZZZZ</name>